<sequence length="108" mass="12656">MVRITNALLSFGFMIVFSSIVLYLDMPGFIFTVSLITSYFIPYFILRYVRETGYDAENEEIIKNFKKENEELAKINGELNFEVAKLQNKLEAQREIVELSKEMSQRVK</sequence>
<evidence type="ECO:0000313" key="2">
    <source>
        <dbReference type="Proteomes" id="UP001064027"/>
    </source>
</evidence>
<evidence type="ECO:0000313" key="1">
    <source>
        <dbReference type="EMBL" id="UXH44471.1"/>
    </source>
</evidence>
<reference evidence="1" key="1">
    <citation type="submission" date="2022-09" db="EMBL/GenBank/DDBJ databases">
        <title>Complete genome sequence of Rossellomorea vietnamensis strain RL-WG62, a newly isolated PGPR with the potential for plant salinity stress alleviation.</title>
        <authorList>
            <person name="Ren L."/>
            <person name="Wang G."/>
            <person name="Hu H."/>
        </authorList>
    </citation>
    <scope>NUCLEOTIDE SEQUENCE</scope>
    <source>
        <strain evidence="1">RL-WG62</strain>
    </source>
</reference>
<accession>A0ACD4C825</accession>
<keyword evidence="2" id="KW-1185">Reference proteome</keyword>
<organism evidence="1 2">
    <name type="scientific">Rossellomorea vietnamensis</name>
    <dbReference type="NCBI Taxonomy" id="218284"/>
    <lineage>
        <taxon>Bacteria</taxon>
        <taxon>Bacillati</taxon>
        <taxon>Bacillota</taxon>
        <taxon>Bacilli</taxon>
        <taxon>Bacillales</taxon>
        <taxon>Bacillaceae</taxon>
        <taxon>Rossellomorea</taxon>
    </lineage>
</organism>
<protein>
    <submittedName>
        <fullName evidence="1">Uncharacterized protein</fullName>
    </submittedName>
</protein>
<proteinExistence type="predicted"/>
<dbReference type="EMBL" id="CP104558">
    <property type="protein sequence ID" value="UXH44471.1"/>
    <property type="molecule type" value="Genomic_DNA"/>
</dbReference>
<dbReference type="Proteomes" id="UP001064027">
    <property type="component" value="Chromosome"/>
</dbReference>
<name>A0ACD4C825_9BACI</name>
<gene>
    <name evidence="1" type="ORF">N5C46_23120</name>
</gene>